<dbReference type="InterPro" id="IPR052155">
    <property type="entry name" value="Biofilm_reg_signaling"/>
</dbReference>
<proteinExistence type="predicted"/>
<dbReference type="InterPro" id="IPR043128">
    <property type="entry name" value="Rev_trsase/Diguanyl_cyclase"/>
</dbReference>
<dbReference type="InterPro" id="IPR035919">
    <property type="entry name" value="EAL_sf"/>
</dbReference>
<dbReference type="PROSITE" id="PS50883">
    <property type="entry name" value="EAL"/>
    <property type="match status" value="1"/>
</dbReference>
<dbReference type="AlphaFoldDB" id="A0A6J4RYJ6"/>
<dbReference type="SMART" id="SM00052">
    <property type="entry name" value="EAL"/>
    <property type="match status" value="1"/>
</dbReference>
<sequence length="776" mass="82302">MAGPIPRREARALRDPGRLRALARSDLLESGPEPEFDRWTVLASRLLDAPASALTLVDASREFVKSHVTGSGATMAGDHVALTHSLCREVIEAGEPLLIADAAADPAFRAHPGILAFGIGAYAGVPVRDGEGHVLGALCAMDGDARAWSAQDVESLLELAAGVELELARRDGAREAQRLQEVLGYEHLVHELIAAGAPLPRILDALVGGIESQTDGLRGSVLLCDADGLQLRHASSPALPAAYARAIDGLRTGPDAGSCGTAVHTGSEVVAEDVATDPRWARFRHLASEHGIATCWSVPIHGADARVLGTFAFHDSVPRRPTAGELSLLRHAGRLAGIAIERHRTQERLLALADVDGLTGLANRSLLLRRMRRMVSESVCARPSLAVLVCDLNRFKLINDSLGHASGDQVLAVTGRRLSSCAGPDDVVARVAGDEFVVLATGIDAYQARGMAGRIRRLLARPILDEATGTEHRITASIGVALDDGVSDADDLIRHAEAAMLAAKSSGTGIAFHESDSRERATKELELHGALREALELGQLRAVYQPVVDLRTGVIASAEALIRWTHPGLGPVSPADFIPVAERHGLIADIGDWVLRTAGLQALDWNELSGRPVPVAVNVSPRQLTDRFFADRVADILASIRLSPPLLTLEITETALVHDDAVTLRNLDALASLGVGIALDDFGTGYSSLSHLRRLPISTVKVDRSFVDGLGDDRDATAIVTGVVGMARGLGLETVAEGVETGRQVHALEQLGCDFGQGYRFARPLEAPDIVALLSR</sequence>
<dbReference type="SMART" id="SM00065">
    <property type="entry name" value="GAF"/>
    <property type="match status" value="2"/>
</dbReference>
<reference evidence="3" key="1">
    <citation type="submission" date="2020-02" db="EMBL/GenBank/DDBJ databases">
        <authorList>
            <person name="Meier V. D."/>
        </authorList>
    </citation>
    <scope>NUCLEOTIDE SEQUENCE</scope>
    <source>
        <strain evidence="3">AVDCRST_MAG38</strain>
    </source>
</reference>
<protein>
    <submittedName>
        <fullName evidence="3">Diguanylate cyclase/phosphodiesterase (GGDEF &amp; EAL domains) with PAS/PAC sensor(S)</fullName>
    </submittedName>
</protein>
<dbReference type="SUPFAM" id="SSF55073">
    <property type="entry name" value="Nucleotide cyclase"/>
    <property type="match status" value="1"/>
</dbReference>
<evidence type="ECO:0000259" key="1">
    <source>
        <dbReference type="PROSITE" id="PS50883"/>
    </source>
</evidence>
<dbReference type="SUPFAM" id="SSF141868">
    <property type="entry name" value="EAL domain-like"/>
    <property type="match status" value="1"/>
</dbReference>
<feature type="domain" description="EAL" evidence="1">
    <location>
        <begin position="524"/>
        <end position="776"/>
    </location>
</feature>
<dbReference type="PANTHER" id="PTHR44757">
    <property type="entry name" value="DIGUANYLATE CYCLASE DGCP"/>
    <property type="match status" value="1"/>
</dbReference>
<dbReference type="SMART" id="SM00267">
    <property type="entry name" value="GGDEF"/>
    <property type="match status" value="1"/>
</dbReference>
<dbReference type="EMBL" id="CADCVJ010000165">
    <property type="protein sequence ID" value="CAA9480268.1"/>
    <property type="molecule type" value="Genomic_DNA"/>
</dbReference>
<dbReference type="CDD" id="cd01948">
    <property type="entry name" value="EAL"/>
    <property type="match status" value="1"/>
</dbReference>
<dbReference type="NCBIfam" id="TIGR00254">
    <property type="entry name" value="GGDEF"/>
    <property type="match status" value="1"/>
</dbReference>
<feature type="domain" description="GGDEF" evidence="2">
    <location>
        <begin position="383"/>
        <end position="515"/>
    </location>
</feature>
<dbReference type="SUPFAM" id="SSF55781">
    <property type="entry name" value="GAF domain-like"/>
    <property type="match status" value="2"/>
</dbReference>
<dbReference type="InterPro" id="IPR001633">
    <property type="entry name" value="EAL_dom"/>
</dbReference>
<dbReference type="PROSITE" id="PS50887">
    <property type="entry name" value="GGDEF"/>
    <property type="match status" value="1"/>
</dbReference>
<gene>
    <name evidence="3" type="ORF">AVDCRST_MAG38-1974</name>
</gene>
<dbReference type="Pfam" id="PF01590">
    <property type="entry name" value="GAF"/>
    <property type="match status" value="2"/>
</dbReference>
<evidence type="ECO:0000259" key="2">
    <source>
        <dbReference type="PROSITE" id="PS50887"/>
    </source>
</evidence>
<dbReference type="InterPro" id="IPR029016">
    <property type="entry name" value="GAF-like_dom_sf"/>
</dbReference>
<dbReference type="InterPro" id="IPR029787">
    <property type="entry name" value="Nucleotide_cyclase"/>
</dbReference>
<dbReference type="Pfam" id="PF00990">
    <property type="entry name" value="GGDEF"/>
    <property type="match status" value="1"/>
</dbReference>
<evidence type="ECO:0000313" key="3">
    <source>
        <dbReference type="EMBL" id="CAA9480268.1"/>
    </source>
</evidence>
<dbReference type="PANTHER" id="PTHR44757:SF2">
    <property type="entry name" value="BIOFILM ARCHITECTURE MAINTENANCE PROTEIN MBAA"/>
    <property type="match status" value="1"/>
</dbReference>
<accession>A0A6J4RYJ6</accession>
<dbReference type="Gene3D" id="3.30.70.270">
    <property type="match status" value="1"/>
</dbReference>
<dbReference type="InterPro" id="IPR003018">
    <property type="entry name" value="GAF"/>
</dbReference>
<dbReference type="CDD" id="cd01949">
    <property type="entry name" value="GGDEF"/>
    <property type="match status" value="1"/>
</dbReference>
<name>A0A6J4RYJ6_9ACTN</name>
<dbReference type="Gene3D" id="3.30.450.40">
    <property type="match status" value="2"/>
</dbReference>
<organism evidence="3">
    <name type="scientific">uncultured Solirubrobacteraceae bacterium</name>
    <dbReference type="NCBI Taxonomy" id="1162706"/>
    <lineage>
        <taxon>Bacteria</taxon>
        <taxon>Bacillati</taxon>
        <taxon>Actinomycetota</taxon>
        <taxon>Thermoleophilia</taxon>
        <taxon>Solirubrobacterales</taxon>
        <taxon>Solirubrobacteraceae</taxon>
        <taxon>environmental samples</taxon>
    </lineage>
</organism>
<dbReference type="Gene3D" id="3.20.20.450">
    <property type="entry name" value="EAL domain"/>
    <property type="match status" value="1"/>
</dbReference>
<dbReference type="Pfam" id="PF00563">
    <property type="entry name" value="EAL"/>
    <property type="match status" value="1"/>
</dbReference>
<dbReference type="InterPro" id="IPR000160">
    <property type="entry name" value="GGDEF_dom"/>
</dbReference>